<feature type="compositionally biased region" description="Basic and acidic residues" evidence="1">
    <location>
        <begin position="95"/>
        <end position="105"/>
    </location>
</feature>
<dbReference type="Gene3D" id="2.30.42.10">
    <property type="match status" value="1"/>
</dbReference>
<gene>
    <name evidence="3" type="ORF">RM704_38015</name>
</gene>
<dbReference type="InterPro" id="IPR036034">
    <property type="entry name" value="PDZ_sf"/>
</dbReference>
<feature type="region of interest" description="Disordered" evidence="1">
    <location>
        <begin position="78"/>
        <end position="123"/>
    </location>
</feature>
<evidence type="ECO:0000256" key="2">
    <source>
        <dbReference type="SAM" id="Phobius"/>
    </source>
</evidence>
<feature type="transmembrane region" description="Helical" evidence="2">
    <location>
        <begin position="42"/>
        <end position="69"/>
    </location>
</feature>
<evidence type="ECO:0000313" key="4">
    <source>
        <dbReference type="Proteomes" id="UP001180737"/>
    </source>
</evidence>
<name>A0ABU2Z9B1_9ACTN</name>
<sequence>MEQTALRPKPMPGGESGGDRPSGTARRPHAAPRRARQRLITLLLALVTCAALVLSGVGLGTMGATVIGMSRLAELRERAPGEPGAPGAPGASGRPDVDGRARDGVPKSSRGEGSSVHQAIGAPARPTLGVEAVDAPAGAQGGGALVVGVHVPGPGYAAGLVRGDTVLALGGTRTGSAADLARAVAAARPGVALKLLVRHANGTRRHLVAVPGVVT</sequence>
<keyword evidence="4" id="KW-1185">Reference proteome</keyword>
<organism evidence="3 4">
    <name type="scientific">Streptomyces gottesmaniae</name>
    <dbReference type="NCBI Taxonomy" id="3075518"/>
    <lineage>
        <taxon>Bacteria</taxon>
        <taxon>Bacillati</taxon>
        <taxon>Actinomycetota</taxon>
        <taxon>Actinomycetes</taxon>
        <taxon>Kitasatosporales</taxon>
        <taxon>Streptomycetaceae</taxon>
        <taxon>Streptomyces</taxon>
    </lineage>
</organism>
<keyword evidence="2" id="KW-0472">Membrane</keyword>
<dbReference type="RefSeq" id="WP_033529484.1">
    <property type="nucleotide sequence ID" value="NZ_JAVRFJ010000047.1"/>
</dbReference>
<keyword evidence="2" id="KW-1133">Transmembrane helix</keyword>
<reference evidence="3" key="1">
    <citation type="submission" date="2024-05" db="EMBL/GenBank/DDBJ databases">
        <title>30 novel species of actinomycetes from the DSMZ collection.</title>
        <authorList>
            <person name="Nouioui I."/>
        </authorList>
    </citation>
    <scope>NUCLEOTIDE SEQUENCE</scope>
    <source>
        <strain evidence="3">DSM 3412</strain>
    </source>
</reference>
<comment type="caution">
    <text evidence="3">The sequence shown here is derived from an EMBL/GenBank/DDBJ whole genome shotgun (WGS) entry which is preliminary data.</text>
</comment>
<feature type="region of interest" description="Disordered" evidence="1">
    <location>
        <begin position="1"/>
        <end position="33"/>
    </location>
</feature>
<protein>
    <submittedName>
        <fullName evidence="3">PDZ domain-containing protein</fullName>
    </submittedName>
</protein>
<dbReference type="SUPFAM" id="SSF50156">
    <property type="entry name" value="PDZ domain-like"/>
    <property type="match status" value="1"/>
</dbReference>
<keyword evidence="2" id="KW-0812">Transmembrane</keyword>
<evidence type="ECO:0000256" key="1">
    <source>
        <dbReference type="SAM" id="MobiDB-lite"/>
    </source>
</evidence>
<dbReference type="EMBL" id="JAVRFJ010000047">
    <property type="protein sequence ID" value="MDT0573189.1"/>
    <property type="molecule type" value="Genomic_DNA"/>
</dbReference>
<proteinExistence type="predicted"/>
<accession>A0ABU2Z9B1</accession>
<dbReference type="Proteomes" id="UP001180737">
    <property type="component" value="Unassembled WGS sequence"/>
</dbReference>
<evidence type="ECO:0000313" key="3">
    <source>
        <dbReference type="EMBL" id="MDT0573189.1"/>
    </source>
</evidence>